<organism evidence="3 4">
    <name type="scientific">Hermanssonia centrifuga</name>
    <dbReference type="NCBI Taxonomy" id="98765"/>
    <lineage>
        <taxon>Eukaryota</taxon>
        <taxon>Fungi</taxon>
        <taxon>Dikarya</taxon>
        <taxon>Basidiomycota</taxon>
        <taxon>Agaricomycotina</taxon>
        <taxon>Agaricomycetes</taxon>
        <taxon>Polyporales</taxon>
        <taxon>Meruliaceae</taxon>
        <taxon>Hermanssonia</taxon>
    </lineage>
</organism>
<dbReference type="InterPro" id="IPR013694">
    <property type="entry name" value="VIT"/>
</dbReference>
<dbReference type="Proteomes" id="UP000309038">
    <property type="component" value="Unassembled WGS sequence"/>
</dbReference>
<evidence type="ECO:0000313" key="3">
    <source>
        <dbReference type="EMBL" id="THG97063.1"/>
    </source>
</evidence>
<dbReference type="InterPro" id="IPR002035">
    <property type="entry name" value="VWF_A"/>
</dbReference>
<dbReference type="PROSITE" id="PS51468">
    <property type="entry name" value="VIT"/>
    <property type="match status" value="1"/>
</dbReference>
<dbReference type="Pfam" id="PF08487">
    <property type="entry name" value="VIT"/>
    <property type="match status" value="1"/>
</dbReference>
<dbReference type="PANTHER" id="PTHR45737:SF6">
    <property type="entry name" value="VON WILLEBRAND FACTOR A DOMAIN-CONTAINING PROTEIN 5A"/>
    <property type="match status" value="1"/>
</dbReference>
<evidence type="ECO:0000259" key="1">
    <source>
        <dbReference type="PROSITE" id="PS50234"/>
    </source>
</evidence>
<feature type="domain" description="VWFA" evidence="1">
    <location>
        <begin position="280"/>
        <end position="475"/>
    </location>
</feature>
<evidence type="ECO:0000313" key="4">
    <source>
        <dbReference type="Proteomes" id="UP000309038"/>
    </source>
</evidence>
<proteinExistence type="predicted"/>
<dbReference type="InterPro" id="IPR036465">
    <property type="entry name" value="vWFA_dom_sf"/>
</dbReference>
<keyword evidence="4" id="KW-1185">Reference proteome</keyword>
<dbReference type="AlphaFoldDB" id="A0A4S4KG34"/>
<dbReference type="SUPFAM" id="SSF53300">
    <property type="entry name" value="vWA-like"/>
    <property type="match status" value="1"/>
</dbReference>
<dbReference type="Pfam" id="PF13768">
    <property type="entry name" value="VWA_3"/>
    <property type="match status" value="1"/>
</dbReference>
<evidence type="ECO:0000259" key="2">
    <source>
        <dbReference type="PROSITE" id="PS51468"/>
    </source>
</evidence>
<protein>
    <submittedName>
        <fullName evidence="3">Uncharacterized protein</fullName>
    </submittedName>
</protein>
<sequence>MHSSTALQNPCGIIQTPPDESTAVYLPLEQLQAQIGIVDIAATVTLTQTYWQCSPLATCHAKYVFPVPARAAVCGFKMHTEDGRSITAVAKEKEEARREHEQAIQQGRMTGLVEHVTDDVFTISLGSLPSLQMITIRLTYVLDLMDDDLPDQVRFQLPLCVGMRYGTLPPGMQGAKTIPPERISISAEVYMKGAIESITSPSHSTLNVLLDGNVRVGTTVHTRTAEYHSSQFLSQDFILSVRAEGLDAPRCFAQRGPDGSVAMQLTVVPKFKLPIVSSQEYIFIVDRSGSMEGDRIETAKRALVMLLRCLPSQGTSFNIFSFGSHCDSLWQESMEYDASTLETATRHIDDMEANYGGTSIRSALNTVFVSRSSSSPTAVFVLTDGEAYDIDATINAVTQAVANAKKGADLRVFTLGIGETTSTAMCEGIARASHGVCLMAATSETIIGKCSKLVKASRAEILKDVSIDWGISEQLVDSKDKDDAQNTPFRQGPSKLSSLYAGNRFAVFAIVKHERFEMPREVVICAHRTSGEEFRFTVAVEERSSTTDRSAPQRPLIHTLAARRIITDLEDGSQCSVLLDTKAAIVHLGEQYQLASQYTSFVAVEERGQQPLLSPGDKHVIVSPQAAGSSNGTATTTTDGVVLQGTPRSAEDQLVQLVRLQSFDGSFPANIMLAQIVGKKALDEGRRKLGVDAVVWATVLAVAYLQKYMVKQPELLEGLLEKATEFVKQRPGADMAVLFAKAQALLA</sequence>
<comment type="caution">
    <text evidence="3">The sequence shown here is derived from an EMBL/GenBank/DDBJ whole genome shotgun (WGS) entry which is preliminary data.</text>
</comment>
<gene>
    <name evidence="3" type="ORF">EW026_g4871</name>
</gene>
<dbReference type="EMBL" id="SGPJ01000191">
    <property type="protein sequence ID" value="THG97063.1"/>
    <property type="molecule type" value="Genomic_DNA"/>
</dbReference>
<reference evidence="3 4" key="1">
    <citation type="submission" date="2019-02" db="EMBL/GenBank/DDBJ databases">
        <title>Genome sequencing of the rare red list fungi Phlebia centrifuga.</title>
        <authorList>
            <person name="Buettner E."/>
            <person name="Kellner H."/>
        </authorList>
    </citation>
    <scope>NUCLEOTIDE SEQUENCE [LARGE SCALE GENOMIC DNA]</scope>
    <source>
        <strain evidence="3 4">DSM 108282</strain>
    </source>
</reference>
<dbReference type="SMART" id="SM00609">
    <property type="entry name" value="VIT"/>
    <property type="match status" value="1"/>
</dbReference>
<dbReference type="PROSITE" id="PS50234">
    <property type="entry name" value="VWFA"/>
    <property type="match status" value="1"/>
</dbReference>
<feature type="domain" description="VIT" evidence="2">
    <location>
        <begin position="12"/>
        <end position="142"/>
    </location>
</feature>
<dbReference type="PANTHER" id="PTHR45737">
    <property type="entry name" value="VON WILLEBRAND FACTOR A DOMAIN-CONTAINING PROTEIN 5A"/>
    <property type="match status" value="1"/>
</dbReference>
<dbReference type="SMART" id="SM00327">
    <property type="entry name" value="VWA"/>
    <property type="match status" value="1"/>
</dbReference>
<name>A0A4S4KG34_9APHY</name>
<accession>A0A4S4KG34</accession>
<dbReference type="Gene3D" id="3.40.50.410">
    <property type="entry name" value="von Willebrand factor, type A domain"/>
    <property type="match status" value="1"/>
</dbReference>